<dbReference type="InterPro" id="IPR016461">
    <property type="entry name" value="COMT-like"/>
</dbReference>
<evidence type="ECO:0000256" key="3">
    <source>
        <dbReference type="ARBA" id="ARBA00022691"/>
    </source>
</evidence>
<dbReference type="Gene3D" id="3.40.50.150">
    <property type="entry name" value="Vaccinia Virus protein VP39"/>
    <property type="match status" value="1"/>
</dbReference>
<comment type="caution">
    <text evidence="5">The sequence shown here is derived from an EMBL/GenBank/DDBJ whole genome shotgun (WGS) entry which is preliminary data.</text>
</comment>
<dbReference type="GO" id="GO:0032259">
    <property type="term" value="P:methylation"/>
    <property type="evidence" value="ECO:0007669"/>
    <property type="project" value="UniProtKB-KW"/>
</dbReference>
<reference evidence="5 6" key="1">
    <citation type="submission" date="2024-01" db="EMBL/GenBank/DDBJ databases">
        <title>The genomes of 5 underutilized Papilionoideae crops provide insights into root nodulation and disease resistanc.</title>
        <authorList>
            <person name="Jiang F."/>
        </authorList>
    </citation>
    <scope>NUCLEOTIDE SEQUENCE [LARGE SCALE GENOMIC DNA]</scope>
    <source>
        <strain evidence="5">LVBAO_FW01</strain>
        <tissue evidence="5">Leaves</tissue>
    </source>
</reference>
<evidence type="ECO:0000313" key="6">
    <source>
        <dbReference type="Proteomes" id="UP001367508"/>
    </source>
</evidence>
<protein>
    <recommendedName>
        <fullName evidence="4">O-methyltransferase C-terminal domain-containing protein</fullName>
    </recommendedName>
</protein>
<keyword evidence="1" id="KW-0489">Methyltransferase</keyword>
<dbReference type="EMBL" id="JAYMYQ010000008">
    <property type="protein sequence ID" value="KAK7315486.1"/>
    <property type="molecule type" value="Genomic_DNA"/>
</dbReference>
<evidence type="ECO:0000256" key="2">
    <source>
        <dbReference type="ARBA" id="ARBA00022679"/>
    </source>
</evidence>
<organism evidence="5 6">
    <name type="scientific">Canavalia gladiata</name>
    <name type="common">Sword bean</name>
    <name type="synonym">Dolichos gladiatus</name>
    <dbReference type="NCBI Taxonomy" id="3824"/>
    <lineage>
        <taxon>Eukaryota</taxon>
        <taxon>Viridiplantae</taxon>
        <taxon>Streptophyta</taxon>
        <taxon>Embryophyta</taxon>
        <taxon>Tracheophyta</taxon>
        <taxon>Spermatophyta</taxon>
        <taxon>Magnoliopsida</taxon>
        <taxon>eudicotyledons</taxon>
        <taxon>Gunneridae</taxon>
        <taxon>Pentapetalae</taxon>
        <taxon>rosids</taxon>
        <taxon>fabids</taxon>
        <taxon>Fabales</taxon>
        <taxon>Fabaceae</taxon>
        <taxon>Papilionoideae</taxon>
        <taxon>50 kb inversion clade</taxon>
        <taxon>NPAAA clade</taxon>
        <taxon>indigoferoid/millettioid clade</taxon>
        <taxon>Phaseoleae</taxon>
        <taxon>Canavalia</taxon>
    </lineage>
</organism>
<evidence type="ECO:0000313" key="5">
    <source>
        <dbReference type="EMBL" id="KAK7315486.1"/>
    </source>
</evidence>
<keyword evidence="3" id="KW-0949">S-adenosyl-L-methionine</keyword>
<dbReference type="PANTHER" id="PTHR11746">
    <property type="entry name" value="O-METHYLTRANSFERASE"/>
    <property type="match status" value="1"/>
</dbReference>
<dbReference type="InterPro" id="IPR029063">
    <property type="entry name" value="SAM-dependent_MTases_sf"/>
</dbReference>
<evidence type="ECO:0000259" key="4">
    <source>
        <dbReference type="Pfam" id="PF00891"/>
    </source>
</evidence>
<name>A0AAN9PY83_CANGL</name>
<feature type="domain" description="O-methyltransferase C-terminal" evidence="4">
    <location>
        <begin position="66"/>
        <end position="134"/>
    </location>
</feature>
<dbReference type="AlphaFoldDB" id="A0AAN9PY83"/>
<keyword evidence="2" id="KW-0808">Transferase</keyword>
<proteinExistence type="predicted"/>
<keyword evidence="6" id="KW-1185">Reference proteome</keyword>
<sequence>MSTIYTEKEACRSAFLLCMNQVFTAVLNGAIELNLFDIIAMETALVHSCQPLTLLLRCQLNTQSYQCHRLLHNWSDEKCLSLLRNCHKALPQNGKVIVMDFIVPEALDLDVSKIVSMVDNIMLIMLITVVGREQSMNLRLYPSSLDFHDLNLFAIPSLHWES</sequence>
<evidence type="ECO:0000256" key="1">
    <source>
        <dbReference type="ARBA" id="ARBA00022603"/>
    </source>
</evidence>
<dbReference type="Pfam" id="PF00891">
    <property type="entry name" value="Methyltransf_2"/>
    <property type="match status" value="1"/>
</dbReference>
<gene>
    <name evidence="5" type="ORF">VNO77_34036</name>
</gene>
<dbReference type="GO" id="GO:0008171">
    <property type="term" value="F:O-methyltransferase activity"/>
    <property type="evidence" value="ECO:0007669"/>
    <property type="project" value="InterPro"/>
</dbReference>
<dbReference type="InterPro" id="IPR001077">
    <property type="entry name" value="COMT_C"/>
</dbReference>
<dbReference type="SUPFAM" id="SSF53335">
    <property type="entry name" value="S-adenosyl-L-methionine-dependent methyltransferases"/>
    <property type="match status" value="1"/>
</dbReference>
<accession>A0AAN9PY83</accession>
<dbReference type="Proteomes" id="UP001367508">
    <property type="component" value="Unassembled WGS sequence"/>
</dbReference>